<dbReference type="RefSeq" id="WP_181899317.1">
    <property type="nucleotide sequence ID" value="NZ_NOKA02000046.1"/>
</dbReference>
<organism evidence="3 4">
    <name type="scientific">Lachnotalea glycerini</name>
    <dbReference type="NCBI Taxonomy" id="1763509"/>
    <lineage>
        <taxon>Bacteria</taxon>
        <taxon>Bacillati</taxon>
        <taxon>Bacillota</taxon>
        <taxon>Clostridia</taxon>
        <taxon>Lachnospirales</taxon>
        <taxon>Lachnospiraceae</taxon>
        <taxon>Lachnotalea</taxon>
    </lineage>
</organism>
<feature type="non-terminal residue" evidence="3">
    <location>
        <position position="163"/>
    </location>
</feature>
<evidence type="ECO:0000259" key="2">
    <source>
        <dbReference type="Pfam" id="PF05876"/>
    </source>
</evidence>
<feature type="compositionally biased region" description="Basic and acidic residues" evidence="1">
    <location>
        <begin position="139"/>
        <end position="150"/>
    </location>
</feature>
<dbReference type="Pfam" id="PF05876">
    <property type="entry name" value="GpA_ATPase"/>
    <property type="match status" value="1"/>
</dbReference>
<gene>
    <name evidence="3" type="ORF">CG710_016215</name>
</gene>
<comment type="caution">
    <text evidence="3">The sequence shown here is derived from an EMBL/GenBank/DDBJ whole genome shotgun (WGS) entry which is preliminary data.</text>
</comment>
<dbReference type="AlphaFoldDB" id="A0A371JBP2"/>
<dbReference type="InterPro" id="IPR027417">
    <property type="entry name" value="P-loop_NTPase"/>
</dbReference>
<dbReference type="GO" id="GO:0016887">
    <property type="term" value="F:ATP hydrolysis activity"/>
    <property type="evidence" value="ECO:0007669"/>
    <property type="project" value="InterPro"/>
</dbReference>
<feature type="domain" description="Phage terminase large subunit GpA ATPase" evidence="2">
    <location>
        <begin position="48"/>
        <end position="162"/>
    </location>
</feature>
<dbReference type="PANTHER" id="PTHR34413:SF2">
    <property type="entry name" value="PROPHAGE TAIL FIBER ASSEMBLY PROTEIN HOMOLOG TFAE-RELATED"/>
    <property type="match status" value="1"/>
</dbReference>
<name>A0A371JBP2_9FIRM</name>
<accession>A0A371JBP2</accession>
<evidence type="ECO:0000256" key="1">
    <source>
        <dbReference type="SAM" id="MobiDB-lite"/>
    </source>
</evidence>
<reference evidence="3 4" key="1">
    <citation type="journal article" date="2017" name="Genome Announc.">
        <title>Draft Genome Sequence of a Sporulating and Motile Strain of Lachnotalea glycerini Isolated from Water in Quebec City, Canada.</title>
        <authorList>
            <person name="Maheux A.F."/>
            <person name="Boudreau D.K."/>
            <person name="Berube E."/>
            <person name="Boissinot M."/>
            <person name="Raymond F."/>
            <person name="Brodeur S."/>
            <person name="Corbeil J."/>
            <person name="Isabel S."/>
            <person name="Omar R.F."/>
            <person name="Bergeron M.G."/>
        </authorList>
    </citation>
    <scope>NUCLEOTIDE SEQUENCE [LARGE SCALE GENOMIC DNA]</scope>
    <source>
        <strain evidence="3 4">CCRI-19302</strain>
    </source>
</reference>
<dbReference type="InterPro" id="IPR046453">
    <property type="entry name" value="GpA_ATPase"/>
</dbReference>
<dbReference type="Gene3D" id="3.40.50.300">
    <property type="entry name" value="P-loop containing nucleotide triphosphate hydrolases"/>
    <property type="match status" value="1"/>
</dbReference>
<proteinExistence type="predicted"/>
<dbReference type="InterPro" id="IPR051220">
    <property type="entry name" value="TFA_Chaperone"/>
</dbReference>
<keyword evidence="4" id="KW-1185">Reference proteome</keyword>
<dbReference type="EMBL" id="NOKA02000046">
    <property type="protein sequence ID" value="RDY30180.1"/>
    <property type="molecule type" value="Genomic_DNA"/>
</dbReference>
<evidence type="ECO:0000313" key="4">
    <source>
        <dbReference type="Proteomes" id="UP000216411"/>
    </source>
</evidence>
<dbReference type="Proteomes" id="UP000216411">
    <property type="component" value="Unassembled WGS sequence"/>
</dbReference>
<feature type="region of interest" description="Disordered" evidence="1">
    <location>
        <begin position="139"/>
        <end position="163"/>
    </location>
</feature>
<evidence type="ECO:0000313" key="3">
    <source>
        <dbReference type="EMBL" id="RDY30180.1"/>
    </source>
</evidence>
<sequence length="163" mass="18681">MKKIDSNQQAIKNLNNTVKRSVENFKPPELITVQQWSDKYRRLSPENSAEPGRWRTERTPYLVEPMSAFTDSKIHRIVVVASSQVGKTEMLMNMLGYAIDIDPGPIMWVTPTQDNAEDFSKRRIAPMIRDTKPLKAKIEPSKSRSRDNTVLKKKYPGGMLTMT</sequence>
<dbReference type="PANTHER" id="PTHR34413">
    <property type="entry name" value="PROPHAGE TAIL FIBER ASSEMBLY PROTEIN HOMOLOG TFAE-RELATED-RELATED"/>
    <property type="match status" value="1"/>
</dbReference>
<protein>
    <submittedName>
        <fullName evidence="3">Phage terminase large subunit family protein</fullName>
    </submittedName>
</protein>